<dbReference type="AlphaFoldDB" id="A0A2C9ERY3"/>
<evidence type="ECO:0000256" key="1">
    <source>
        <dbReference type="ARBA" id="ARBA00022898"/>
    </source>
</evidence>
<gene>
    <name evidence="3" type="ORF">PFLCHA0_c46810</name>
</gene>
<dbReference type="EMBL" id="CP003190">
    <property type="protein sequence ID" value="AGL86432.1"/>
    <property type="molecule type" value="Genomic_DNA"/>
</dbReference>
<dbReference type="Gene3D" id="3.90.1150.10">
    <property type="entry name" value="Aspartate Aminotransferase, domain 1"/>
    <property type="match status" value="1"/>
</dbReference>
<dbReference type="PANTHER" id="PTHR43092:SF6">
    <property type="entry name" value="BLR1280 PROTEIN"/>
    <property type="match status" value="1"/>
</dbReference>
<proteinExistence type="predicted"/>
<dbReference type="Gene3D" id="3.40.640.10">
    <property type="entry name" value="Type I PLP-dependent aspartate aminotransferase-like (Major domain)"/>
    <property type="match status" value="1"/>
</dbReference>
<organism evidence="3 4">
    <name type="scientific">Pseudomonas protegens (strain DSM 19095 / LMG 27888 / CFBP 6595 / CHA0)</name>
    <dbReference type="NCBI Taxonomy" id="1124983"/>
    <lineage>
        <taxon>Bacteria</taxon>
        <taxon>Pseudomonadati</taxon>
        <taxon>Pseudomonadota</taxon>
        <taxon>Gammaproteobacteria</taxon>
        <taxon>Pseudomonadales</taxon>
        <taxon>Pseudomonadaceae</taxon>
        <taxon>Pseudomonas</taxon>
    </lineage>
</organism>
<dbReference type="GeneID" id="57477682"/>
<protein>
    <submittedName>
        <fullName evidence="3">Isopenicillin N epimerase</fullName>
    </submittedName>
</protein>
<dbReference type="InterPro" id="IPR015422">
    <property type="entry name" value="PyrdxlP-dep_Trfase_small"/>
</dbReference>
<dbReference type="InterPro" id="IPR015424">
    <property type="entry name" value="PyrdxlP-dep_Trfase"/>
</dbReference>
<evidence type="ECO:0000313" key="3">
    <source>
        <dbReference type="EMBL" id="AGL86432.1"/>
    </source>
</evidence>
<reference evidence="4" key="1">
    <citation type="journal article" date="2014" name="Genome Announc.">
        <title>Full-genome sequence of the plant growth-promoting bacterium Pseudomonas protegens CHA0.</title>
        <authorList>
            <person name="Jousset A."/>
            <person name="Schuldes J."/>
            <person name="Keel C."/>
            <person name="Maurhofer M."/>
            <person name="Daniel R."/>
            <person name="Scheu S."/>
            <person name="Thuermer A."/>
        </authorList>
    </citation>
    <scope>NUCLEOTIDE SEQUENCE [LARGE SCALE GENOMIC DNA]</scope>
    <source>
        <strain evidence="4">DSM 19095 / LMG 27888 / CFBP 6595 / CHA0</strain>
    </source>
</reference>
<dbReference type="InterPro" id="IPR015421">
    <property type="entry name" value="PyrdxlP-dep_Trfase_major"/>
</dbReference>
<evidence type="ECO:0000313" key="4">
    <source>
        <dbReference type="Proteomes" id="UP000013940"/>
    </source>
</evidence>
<keyword evidence="1" id="KW-0663">Pyridoxal phosphate</keyword>
<dbReference type="SUPFAM" id="SSF53383">
    <property type="entry name" value="PLP-dependent transferases"/>
    <property type="match status" value="1"/>
</dbReference>
<accession>A0A2C9ERY3</accession>
<dbReference type="PANTHER" id="PTHR43092">
    <property type="entry name" value="L-CYSTEINE DESULFHYDRASE"/>
    <property type="match status" value="1"/>
</dbReference>
<dbReference type="eggNOG" id="COG0520">
    <property type="taxonomic scope" value="Bacteria"/>
</dbReference>
<sequence length="396" mass="44738">MPRTAATLAHDEDHWQGIARQFDIEPGPINLENGYFGRMTRSVAQEYQHNIQWVNRSNSLLVRQRFEQIDALDIRRQLAALLQAPENAVALTRCASDALQSLIRNYNRLQPGDQVLLSDLEYDTVKSAMRWLARQRGVEVIEIVHRHPASFDSLVSTYKDAFERYPRLKLMPLTYVTHRSGLVMPVRAIAAAAREHGVDIILDGAHALGQIDFDLCDLGIAFAGFNLHKWIGAPLSLGFVYIHPERLEDIDPDMDEFHFPRDDVRARTPYSTPNIPALMTLPRVFEEHRAMGGAAAKGARLNYLRHSWSEAVREMDGLEVMTPQDPRLCCAISAVRFTRHQDQQALADRLLRDYNLFTVARNGAGFGTCIRITPGLTTPLAHMQQLIEALTDLAGR</sequence>
<dbReference type="InterPro" id="IPR000192">
    <property type="entry name" value="Aminotrans_V_dom"/>
</dbReference>
<dbReference type="RefSeq" id="WP_015636735.1">
    <property type="nucleotide sequence ID" value="NC_021237.1"/>
</dbReference>
<dbReference type="KEGG" id="pprc:PFLCHA0_c46810"/>
<dbReference type="Pfam" id="PF00266">
    <property type="entry name" value="Aminotran_5"/>
    <property type="match status" value="1"/>
</dbReference>
<dbReference type="HOGENOM" id="CLU_003433_3_3_6"/>
<evidence type="ECO:0000259" key="2">
    <source>
        <dbReference type="Pfam" id="PF00266"/>
    </source>
</evidence>
<name>A0A2C9ERY3_PSEPH</name>
<feature type="domain" description="Aminotransferase class V" evidence="2">
    <location>
        <begin position="42"/>
        <end position="347"/>
    </location>
</feature>
<dbReference type="Proteomes" id="UP000013940">
    <property type="component" value="Chromosome"/>
</dbReference>